<proteinExistence type="predicted"/>
<dbReference type="GO" id="GO:0043139">
    <property type="term" value="F:5'-3' DNA helicase activity"/>
    <property type="evidence" value="ECO:0007669"/>
    <property type="project" value="TreeGrafter"/>
</dbReference>
<dbReference type="Proteomes" id="UP001142393">
    <property type="component" value="Unassembled WGS sequence"/>
</dbReference>
<organism evidence="7 8">
    <name type="scientific">Lentinula detonsa</name>
    <dbReference type="NCBI Taxonomy" id="2804962"/>
    <lineage>
        <taxon>Eukaryota</taxon>
        <taxon>Fungi</taxon>
        <taxon>Dikarya</taxon>
        <taxon>Basidiomycota</taxon>
        <taxon>Agaricomycotina</taxon>
        <taxon>Agaricomycetes</taxon>
        <taxon>Agaricomycetidae</taxon>
        <taxon>Agaricales</taxon>
        <taxon>Marasmiineae</taxon>
        <taxon>Omphalotaceae</taxon>
        <taxon>Lentinula</taxon>
    </lineage>
</organism>
<keyword evidence="8" id="KW-1185">Reference proteome</keyword>
<evidence type="ECO:0000256" key="1">
    <source>
        <dbReference type="ARBA" id="ARBA00022741"/>
    </source>
</evidence>
<name>A0A9W8NTV4_9AGAR</name>
<evidence type="ECO:0000256" key="4">
    <source>
        <dbReference type="ARBA" id="ARBA00022840"/>
    </source>
</evidence>
<evidence type="ECO:0000256" key="3">
    <source>
        <dbReference type="ARBA" id="ARBA00022806"/>
    </source>
</evidence>
<evidence type="ECO:0000313" key="8">
    <source>
        <dbReference type="Proteomes" id="UP001142393"/>
    </source>
</evidence>
<dbReference type="GO" id="GO:0016787">
    <property type="term" value="F:hydrolase activity"/>
    <property type="evidence" value="ECO:0007669"/>
    <property type="project" value="UniProtKB-KW"/>
</dbReference>
<dbReference type="PANTHER" id="PTHR43788">
    <property type="entry name" value="DNA2/NAM7 HELICASE FAMILY MEMBER"/>
    <property type="match status" value="1"/>
</dbReference>
<gene>
    <name evidence="7" type="ORF">DFH05DRAFT_438688</name>
</gene>
<dbReference type="EMBL" id="JANVFU010000014">
    <property type="protein sequence ID" value="KAJ3740672.1"/>
    <property type="molecule type" value="Genomic_DNA"/>
</dbReference>
<evidence type="ECO:0000259" key="6">
    <source>
        <dbReference type="Pfam" id="PF13087"/>
    </source>
</evidence>
<dbReference type="PANTHER" id="PTHR43788:SF8">
    <property type="entry name" value="DNA-BINDING PROTEIN SMUBP-2"/>
    <property type="match status" value="1"/>
</dbReference>
<feature type="region of interest" description="Disordered" evidence="5">
    <location>
        <begin position="204"/>
        <end position="240"/>
    </location>
</feature>
<dbReference type="GO" id="GO:0005524">
    <property type="term" value="F:ATP binding"/>
    <property type="evidence" value="ECO:0007669"/>
    <property type="project" value="UniProtKB-KW"/>
</dbReference>
<dbReference type="InterPro" id="IPR050534">
    <property type="entry name" value="Coronavir_polyprotein_1ab"/>
</dbReference>
<evidence type="ECO:0000256" key="5">
    <source>
        <dbReference type="SAM" id="MobiDB-lite"/>
    </source>
</evidence>
<keyword evidence="1" id="KW-0547">Nucleotide-binding</keyword>
<reference evidence="7 8" key="1">
    <citation type="journal article" date="2023" name="Proc. Natl. Acad. Sci. U.S.A.">
        <title>A global phylogenomic analysis of the shiitake genus Lentinula.</title>
        <authorList>
            <person name="Sierra-Patev S."/>
            <person name="Min B."/>
            <person name="Naranjo-Ortiz M."/>
            <person name="Looney B."/>
            <person name="Konkel Z."/>
            <person name="Slot J.C."/>
            <person name="Sakamoto Y."/>
            <person name="Steenwyk J.L."/>
            <person name="Rokas A."/>
            <person name="Carro J."/>
            <person name="Camarero S."/>
            <person name="Ferreira P."/>
            <person name="Molpeceres G."/>
            <person name="Ruiz-Duenas F.J."/>
            <person name="Serrano A."/>
            <person name="Henrissat B."/>
            <person name="Drula E."/>
            <person name="Hughes K.W."/>
            <person name="Mata J.L."/>
            <person name="Ishikawa N.K."/>
            <person name="Vargas-Isla R."/>
            <person name="Ushijima S."/>
            <person name="Smith C.A."/>
            <person name="Donoghue J."/>
            <person name="Ahrendt S."/>
            <person name="Andreopoulos W."/>
            <person name="He G."/>
            <person name="LaButti K."/>
            <person name="Lipzen A."/>
            <person name="Ng V."/>
            <person name="Riley R."/>
            <person name="Sandor L."/>
            <person name="Barry K."/>
            <person name="Martinez A.T."/>
            <person name="Xiao Y."/>
            <person name="Gibbons J.G."/>
            <person name="Terashima K."/>
            <person name="Grigoriev I.V."/>
            <person name="Hibbett D."/>
        </authorList>
    </citation>
    <scope>NUCLEOTIDE SEQUENCE [LARGE SCALE GENOMIC DNA]</scope>
    <source>
        <strain evidence="7 8">TFB7810</strain>
    </source>
</reference>
<dbReference type="Pfam" id="PF13087">
    <property type="entry name" value="AAA_12"/>
    <property type="match status" value="1"/>
</dbReference>
<accession>A0A9W8NTV4</accession>
<keyword evidence="2" id="KW-0378">Hydrolase</keyword>
<comment type="caution">
    <text evidence="7">The sequence shown here is derived from an EMBL/GenBank/DDBJ whole genome shotgun (WGS) entry which is preliminary data.</text>
</comment>
<keyword evidence="4" id="KW-0067">ATP-binding</keyword>
<dbReference type="InterPro" id="IPR041679">
    <property type="entry name" value="DNA2/NAM7-like_C"/>
</dbReference>
<sequence length="283" mass="31582">MLQSGNEADYVLLSVVRSAHVGFLHSPQRMNVMLTRCRRGMVVVSRRSFLEGVARDTLVGHLSAYWTTREGRNAWVNALDVMNSRVNLPGAPGSKVDPAIATARLSICSRPSHFPHSRAAGPTKPFDVSTLFRKSTISSVAQPLPPATVAHPTAVTPKYWSGKSINAPPLPEKDFQPFPASPAVRDAHNRYSLLLGSKNVQKRGARIKNFEPRQSLPRVSLTHSGNLDTAPRPSYAPFSHQSNSTYPVPWHFSDYGTTPFLYPEEQDSWKIVRRRRHRDRIIS</sequence>
<evidence type="ECO:0000313" key="7">
    <source>
        <dbReference type="EMBL" id="KAJ3740672.1"/>
    </source>
</evidence>
<protein>
    <recommendedName>
        <fullName evidence="6">DNA2/NAM7 helicase-like C-terminal domain-containing protein</fullName>
    </recommendedName>
</protein>
<dbReference type="InterPro" id="IPR027417">
    <property type="entry name" value="P-loop_NTPase"/>
</dbReference>
<dbReference type="Gene3D" id="3.40.50.300">
    <property type="entry name" value="P-loop containing nucleotide triphosphate hydrolases"/>
    <property type="match status" value="1"/>
</dbReference>
<evidence type="ECO:0000256" key="2">
    <source>
        <dbReference type="ARBA" id="ARBA00022801"/>
    </source>
</evidence>
<keyword evidence="3" id="KW-0347">Helicase</keyword>
<dbReference type="AlphaFoldDB" id="A0A9W8NTV4"/>
<feature type="domain" description="DNA2/NAM7 helicase-like C-terminal" evidence="6">
    <location>
        <begin position="5"/>
        <end position="46"/>
    </location>
</feature>